<name>A0ABW4L2H1_9MICO</name>
<dbReference type="InterPro" id="IPR036390">
    <property type="entry name" value="WH_DNA-bd_sf"/>
</dbReference>
<dbReference type="PRINTS" id="PR00778">
    <property type="entry name" value="HTHARSR"/>
</dbReference>
<dbReference type="InterPro" id="IPR036388">
    <property type="entry name" value="WH-like_DNA-bd_sf"/>
</dbReference>
<keyword evidence="3" id="KW-0804">Transcription</keyword>
<dbReference type="Gene3D" id="1.10.10.10">
    <property type="entry name" value="Winged helix-like DNA-binding domain superfamily/Winged helix DNA-binding domain"/>
    <property type="match status" value="1"/>
</dbReference>
<evidence type="ECO:0000256" key="2">
    <source>
        <dbReference type="ARBA" id="ARBA00023125"/>
    </source>
</evidence>
<dbReference type="SMART" id="SM00418">
    <property type="entry name" value="HTH_ARSR"/>
    <property type="match status" value="1"/>
</dbReference>
<dbReference type="SUPFAM" id="SSF46785">
    <property type="entry name" value="Winged helix' DNA-binding domain"/>
    <property type="match status" value="1"/>
</dbReference>
<evidence type="ECO:0000256" key="1">
    <source>
        <dbReference type="ARBA" id="ARBA00023015"/>
    </source>
</evidence>
<evidence type="ECO:0000259" key="4">
    <source>
        <dbReference type="PROSITE" id="PS50987"/>
    </source>
</evidence>
<evidence type="ECO:0000256" key="3">
    <source>
        <dbReference type="ARBA" id="ARBA00023163"/>
    </source>
</evidence>
<keyword evidence="2" id="KW-0238">DNA-binding</keyword>
<dbReference type="PANTHER" id="PTHR33154:SF33">
    <property type="entry name" value="TRANSCRIPTIONAL REPRESSOR SDPR"/>
    <property type="match status" value="1"/>
</dbReference>
<protein>
    <submittedName>
        <fullName evidence="5">ArsR/SmtB family transcription factor</fullName>
    </submittedName>
</protein>
<keyword evidence="6" id="KW-1185">Reference proteome</keyword>
<dbReference type="CDD" id="cd00090">
    <property type="entry name" value="HTH_ARSR"/>
    <property type="match status" value="1"/>
</dbReference>
<dbReference type="InterPro" id="IPR051081">
    <property type="entry name" value="HTH_MetalResp_TranReg"/>
</dbReference>
<dbReference type="InterPro" id="IPR011991">
    <property type="entry name" value="ArsR-like_HTH"/>
</dbReference>
<dbReference type="InterPro" id="IPR001845">
    <property type="entry name" value="HTH_ArsR_DNA-bd_dom"/>
</dbReference>
<dbReference type="Proteomes" id="UP001597277">
    <property type="component" value="Unassembled WGS sequence"/>
</dbReference>
<dbReference type="EMBL" id="JBHUEE010000001">
    <property type="protein sequence ID" value="MFD1716800.1"/>
    <property type="molecule type" value="Genomic_DNA"/>
</dbReference>
<evidence type="ECO:0000313" key="5">
    <source>
        <dbReference type="EMBL" id="MFD1716800.1"/>
    </source>
</evidence>
<accession>A0ABW4L2H1</accession>
<dbReference type="PROSITE" id="PS50987">
    <property type="entry name" value="HTH_ARSR_2"/>
    <property type="match status" value="1"/>
</dbReference>
<gene>
    <name evidence="5" type="ORF">ACFSE6_03060</name>
</gene>
<dbReference type="Pfam" id="PF12840">
    <property type="entry name" value="HTH_20"/>
    <property type="match status" value="1"/>
</dbReference>
<dbReference type="NCBIfam" id="NF033788">
    <property type="entry name" value="HTH_metalloreg"/>
    <property type="match status" value="1"/>
</dbReference>
<dbReference type="RefSeq" id="WP_388002224.1">
    <property type="nucleotide sequence ID" value="NZ_JBHUEE010000001.1"/>
</dbReference>
<reference evidence="6" key="1">
    <citation type="journal article" date="2019" name="Int. J. Syst. Evol. Microbiol.">
        <title>The Global Catalogue of Microorganisms (GCM) 10K type strain sequencing project: providing services to taxonomists for standard genome sequencing and annotation.</title>
        <authorList>
            <consortium name="The Broad Institute Genomics Platform"/>
            <consortium name="The Broad Institute Genome Sequencing Center for Infectious Disease"/>
            <person name="Wu L."/>
            <person name="Ma J."/>
        </authorList>
    </citation>
    <scope>NUCLEOTIDE SEQUENCE [LARGE SCALE GENOMIC DNA]</scope>
    <source>
        <strain evidence="6">JCM 17130</strain>
    </source>
</reference>
<proteinExistence type="predicted"/>
<organism evidence="5 6">
    <name type="scientific">Georgenia deserti</name>
    <dbReference type="NCBI Taxonomy" id="2093781"/>
    <lineage>
        <taxon>Bacteria</taxon>
        <taxon>Bacillati</taxon>
        <taxon>Actinomycetota</taxon>
        <taxon>Actinomycetes</taxon>
        <taxon>Micrococcales</taxon>
        <taxon>Bogoriellaceae</taxon>
        <taxon>Georgenia</taxon>
    </lineage>
</organism>
<evidence type="ECO:0000313" key="6">
    <source>
        <dbReference type="Proteomes" id="UP001597277"/>
    </source>
</evidence>
<sequence>MLTNEVDAWTALGDPSRRRIFHAVTSRPQSVGELAADLPISRPAVSQHLKVLRAAELVRVHTAGTRRIYTVDTTGLSALRAELDAFWAQTLTNLKSVAESSAAPQTRTRTQTEET</sequence>
<feature type="domain" description="HTH arsR-type" evidence="4">
    <location>
        <begin position="1"/>
        <end position="91"/>
    </location>
</feature>
<dbReference type="PANTHER" id="PTHR33154">
    <property type="entry name" value="TRANSCRIPTIONAL REGULATOR, ARSR FAMILY"/>
    <property type="match status" value="1"/>
</dbReference>
<keyword evidence="1" id="KW-0805">Transcription regulation</keyword>
<comment type="caution">
    <text evidence="5">The sequence shown here is derived from an EMBL/GenBank/DDBJ whole genome shotgun (WGS) entry which is preliminary data.</text>
</comment>